<name>A0ABY1JMD4_9BACL</name>
<dbReference type="Gene3D" id="3.90.1200.10">
    <property type="match status" value="1"/>
</dbReference>
<comment type="caution">
    <text evidence="2">The sequence shown here is derived from an EMBL/GenBank/DDBJ whole genome shotgun (WGS) entry which is preliminary data.</text>
</comment>
<evidence type="ECO:0000313" key="3">
    <source>
        <dbReference type="Proteomes" id="UP000186666"/>
    </source>
</evidence>
<dbReference type="EMBL" id="FTNK01000002">
    <property type="protein sequence ID" value="SIQ46033.1"/>
    <property type="molecule type" value="Genomic_DNA"/>
</dbReference>
<proteinExistence type="predicted"/>
<organism evidence="2 3">
    <name type="scientific">Paenibacillus macquariensis</name>
    <dbReference type="NCBI Taxonomy" id="948756"/>
    <lineage>
        <taxon>Bacteria</taxon>
        <taxon>Bacillati</taxon>
        <taxon>Bacillota</taxon>
        <taxon>Bacilli</taxon>
        <taxon>Bacillales</taxon>
        <taxon>Paenibacillaceae</taxon>
        <taxon>Paenibacillus</taxon>
    </lineage>
</organism>
<protein>
    <submittedName>
        <fullName evidence="2">Phosphotransferase enzyme family protein</fullName>
    </submittedName>
</protein>
<accession>A0ABY1JMD4</accession>
<evidence type="ECO:0000313" key="2">
    <source>
        <dbReference type="EMBL" id="SIQ46033.1"/>
    </source>
</evidence>
<dbReference type="Proteomes" id="UP000186666">
    <property type="component" value="Unassembled WGS sequence"/>
</dbReference>
<sequence length="279" mass="32464">MITDILLQKYKNIKLTELNGGYTNYTLLLEGTSPPVIAKISKNGDIDKLIEINSLKLLNYTNITPKLHDYFENNGYLYTIMDYIPGVNCQNYLDNFDSDKAHEIYKQLGQILARDIHSIKSRNSTRSLPTIKLVNIELDSLDFIPLVLMNEVRTILNINIEEEQVLIHGDYGPHNALILNESLYIIDWEWAGWGHPLQDISWILWFVHLHYPQIAKELSGTFLTTYCSYSKIQINEELIKAFSVSRIINIMDRIRNASIDVQQEWIRRLQWTMNTNFLG</sequence>
<dbReference type="SUPFAM" id="SSF56112">
    <property type="entry name" value="Protein kinase-like (PK-like)"/>
    <property type="match status" value="1"/>
</dbReference>
<reference evidence="2 3" key="1">
    <citation type="submission" date="2017-01" db="EMBL/GenBank/DDBJ databases">
        <authorList>
            <person name="Varghese N."/>
            <person name="Submissions S."/>
        </authorList>
    </citation>
    <scope>NUCLEOTIDE SEQUENCE [LARGE SCALE GENOMIC DNA]</scope>
    <source>
        <strain evidence="2 3">ATCC 23464</strain>
    </source>
</reference>
<dbReference type="Gene3D" id="1.10.510.10">
    <property type="entry name" value="Transferase(Phosphotransferase) domain 1"/>
    <property type="match status" value="1"/>
</dbReference>
<dbReference type="InterPro" id="IPR002575">
    <property type="entry name" value="Aminoglycoside_PTrfase"/>
</dbReference>
<dbReference type="InterPro" id="IPR051678">
    <property type="entry name" value="AGP_Transferase"/>
</dbReference>
<dbReference type="RefSeq" id="WP_068580631.1">
    <property type="nucleotide sequence ID" value="NZ_FTNK01000002.1"/>
</dbReference>
<dbReference type="Pfam" id="PF01636">
    <property type="entry name" value="APH"/>
    <property type="match status" value="1"/>
</dbReference>
<gene>
    <name evidence="2" type="ORF">SAMN05421578_10290</name>
</gene>
<feature type="domain" description="Aminoglycoside phosphotransferase" evidence="1">
    <location>
        <begin position="15"/>
        <end position="206"/>
    </location>
</feature>
<keyword evidence="3" id="KW-1185">Reference proteome</keyword>
<dbReference type="InterPro" id="IPR011009">
    <property type="entry name" value="Kinase-like_dom_sf"/>
</dbReference>
<evidence type="ECO:0000259" key="1">
    <source>
        <dbReference type="Pfam" id="PF01636"/>
    </source>
</evidence>
<dbReference type="PANTHER" id="PTHR21310">
    <property type="entry name" value="AMINOGLYCOSIDE PHOSPHOTRANSFERASE-RELATED-RELATED"/>
    <property type="match status" value="1"/>
</dbReference>